<evidence type="ECO:0000313" key="4">
    <source>
        <dbReference type="WBParaSite" id="SSLN_0000376301-mRNA-1"/>
    </source>
</evidence>
<reference evidence="4" key="1">
    <citation type="submission" date="2016-06" db="UniProtKB">
        <authorList>
            <consortium name="WormBaseParasite"/>
        </authorList>
    </citation>
    <scope>IDENTIFICATION</scope>
</reference>
<organism evidence="4">
    <name type="scientific">Schistocephalus solidus</name>
    <name type="common">Tapeworm</name>
    <dbReference type="NCBI Taxonomy" id="70667"/>
    <lineage>
        <taxon>Eukaryota</taxon>
        <taxon>Metazoa</taxon>
        <taxon>Spiralia</taxon>
        <taxon>Lophotrochozoa</taxon>
        <taxon>Platyhelminthes</taxon>
        <taxon>Cestoda</taxon>
        <taxon>Eucestoda</taxon>
        <taxon>Diphyllobothriidea</taxon>
        <taxon>Diphyllobothriidae</taxon>
        <taxon>Schistocephalus</taxon>
    </lineage>
</organism>
<evidence type="ECO:0000256" key="1">
    <source>
        <dbReference type="SAM" id="MobiDB-lite"/>
    </source>
</evidence>
<name>A0A183SHF3_SCHSO</name>
<proteinExistence type="predicted"/>
<protein>
    <submittedName>
        <fullName evidence="2 4">Uncharacterized protein</fullName>
    </submittedName>
</protein>
<feature type="compositionally biased region" description="Polar residues" evidence="1">
    <location>
        <begin position="202"/>
        <end position="212"/>
    </location>
</feature>
<feature type="compositionally biased region" description="Low complexity" evidence="1">
    <location>
        <begin position="178"/>
        <end position="190"/>
    </location>
</feature>
<dbReference type="EMBL" id="UYSU01032607">
    <property type="protein sequence ID" value="VDL90036.1"/>
    <property type="molecule type" value="Genomic_DNA"/>
</dbReference>
<gene>
    <name evidence="2" type="ORF">SSLN_LOCUS3651</name>
</gene>
<accession>A0A183SHF3</accession>
<dbReference type="AlphaFoldDB" id="A0A183SHF3"/>
<feature type="region of interest" description="Disordered" evidence="1">
    <location>
        <begin position="178"/>
        <end position="212"/>
    </location>
</feature>
<keyword evidence="3" id="KW-1185">Reference proteome</keyword>
<dbReference type="WBParaSite" id="SSLN_0000376301-mRNA-1">
    <property type="protein sequence ID" value="SSLN_0000376301-mRNA-1"/>
    <property type="gene ID" value="SSLN_0000376301"/>
</dbReference>
<sequence>MMRWAERFQSALNQPSTISDATIDRLPEVEINIDLDLPPPLQKTIKAVQQTSNGKAPGSDAIPAEINKHGGPQLMNRLTLLFQEMWHQWMDDERLPKRSFHGDIAMGSRRQWGQDSETGAAIDEANRIATAKAKRAARKSPAPRNNAADAQALQRISRCQRSFRTRISLVGHLRAQCTTNPTIPTSTSNSANRPSDFPILTPGTNPITLTTI</sequence>
<dbReference type="Proteomes" id="UP000275846">
    <property type="component" value="Unassembled WGS sequence"/>
</dbReference>
<evidence type="ECO:0000313" key="2">
    <source>
        <dbReference type="EMBL" id="VDL90036.1"/>
    </source>
</evidence>
<reference evidence="2 3" key="2">
    <citation type="submission" date="2018-11" db="EMBL/GenBank/DDBJ databases">
        <authorList>
            <consortium name="Pathogen Informatics"/>
        </authorList>
    </citation>
    <scope>NUCLEOTIDE SEQUENCE [LARGE SCALE GENOMIC DNA]</scope>
    <source>
        <strain evidence="2 3">NST_G2</strain>
    </source>
</reference>
<evidence type="ECO:0000313" key="3">
    <source>
        <dbReference type="Proteomes" id="UP000275846"/>
    </source>
</evidence>